<reference evidence="2 3" key="1">
    <citation type="submission" date="2023-07" db="EMBL/GenBank/DDBJ databases">
        <title>Sequencing the genomes of 1000 actinobacteria strains.</title>
        <authorList>
            <person name="Klenk H.-P."/>
        </authorList>
    </citation>
    <scope>NUCLEOTIDE SEQUENCE [LARGE SCALE GENOMIC DNA]</scope>
    <source>
        <strain evidence="2 3">DSM 46740</strain>
    </source>
</reference>
<dbReference type="InterPro" id="IPR029058">
    <property type="entry name" value="AB_hydrolase_fold"/>
</dbReference>
<proteinExistence type="predicted"/>
<sequence>MSTASTAPDTIVLIHGFWVTPRSWEQWKERYEAQGFTVLTPAYPGFEVEVEALNADPTPIERLTVPAIIESLEKLIDGLDRQPILMGHSAGGVFTQILLDRGYGAVGVAINSAPTEGVQVIPLSQIRATFPVLKNPANRHKAVGFTYEQWKYAFTNTFPEDQARATYDRYHIPASGHVFWGSALANIHPGPDDNHVNYHNDDRNPLLFIAGENDNLMPPKIQRSNAKHYKSNTLTEVVEFPGRSHLMPAQEGWEEVADKALAWALEHAAESKPSSAG</sequence>
<dbReference type="RefSeq" id="WP_307556383.1">
    <property type="nucleotide sequence ID" value="NZ_JAUSQU010000001.1"/>
</dbReference>
<dbReference type="PANTHER" id="PTHR43194:SF2">
    <property type="entry name" value="PEROXISOMAL MEMBRANE PROTEIN LPX1"/>
    <property type="match status" value="1"/>
</dbReference>
<comment type="caution">
    <text evidence="2">The sequence shown here is derived from an EMBL/GenBank/DDBJ whole genome shotgun (WGS) entry which is preliminary data.</text>
</comment>
<dbReference type="InterPro" id="IPR050228">
    <property type="entry name" value="Carboxylesterase_BioH"/>
</dbReference>
<accession>A0ABT9Q7V0</accession>
<keyword evidence="3" id="KW-1185">Reference proteome</keyword>
<evidence type="ECO:0000313" key="2">
    <source>
        <dbReference type="EMBL" id="MDP9842480.1"/>
    </source>
</evidence>
<dbReference type="EMBL" id="JAUSQU010000001">
    <property type="protein sequence ID" value="MDP9842480.1"/>
    <property type="molecule type" value="Genomic_DNA"/>
</dbReference>
<evidence type="ECO:0000259" key="1">
    <source>
        <dbReference type="Pfam" id="PF12697"/>
    </source>
</evidence>
<organism evidence="2 3">
    <name type="scientific">Streptosporangium lutulentum</name>
    <dbReference type="NCBI Taxonomy" id="1461250"/>
    <lineage>
        <taxon>Bacteria</taxon>
        <taxon>Bacillati</taxon>
        <taxon>Actinomycetota</taxon>
        <taxon>Actinomycetes</taxon>
        <taxon>Streptosporangiales</taxon>
        <taxon>Streptosporangiaceae</taxon>
        <taxon>Streptosporangium</taxon>
    </lineage>
</organism>
<feature type="domain" description="AB hydrolase-1" evidence="1">
    <location>
        <begin position="11"/>
        <end position="258"/>
    </location>
</feature>
<dbReference type="Gene3D" id="3.40.50.1820">
    <property type="entry name" value="alpha/beta hydrolase"/>
    <property type="match status" value="1"/>
</dbReference>
<evidence type="ECO:0000313" key="3">
    <source>
        <dbReference type="Proteomes" id="UP001225356"/>
    </source>
</evidence>
<dbReference type="Pfam" id="PF12697">
    <property type="entry name" value="Abhydrolase_6"/>
    <property type="match status" value="1"/>
</dbReference>
<dbReference type="PANTHER" id="PTHR43194">
    <property type="entry name" value="HYDROLASE ALPHA/BETA FOLD FAMILY"/>
    <property type="match status" value="1"/>
</dbReference>
<name>A0ABT9Q7V0_9ACTN</name>
<dbReference type="SUPFAM" id="SSF53474">
    <property type="entry name" value="alpha/beta-Hydrolases"/>
    <property type="match status" value="1"/>
</dbReference>
<protein>
    <submittedName>
        <fullName evidence="2">Pimeloyl-ACP methyl ester carboxylesterase</fullName>
    </submittedName>
</protein>
<dbReference type="InterPro" id="IPR000073">
    <property type="entry name" value="AB_hydrolase_1"/>
</dbReference>
<dbReference type="Proteomes" id="UP001225356">
    <property type="component" value="Unassembled WGS sequence"/>
</dbReference>
<gene>
    <name evidence="2" type="ORF">J2853_001691</name>
</gene>